<evidence type="ECO:0000256" key="3">
    <source>
        <dbReference type="ARBA" id="ARBA00023163"/>
    </source>
</evidence>
<dbReference type="SMART" id="SM00346">
    <property type="entry name" value="HTH_ICLR"/>
    <property type="match status" value="1"/>
</dbReference>
<keyword evidence="2" id="KW-0238">DNA-binding</keyword>
<sequence length="258" mass="28996">MAKGQTPYFSKSLEKGLRILSLFNQDRISCTQSDISKLTGINMTSTYRFVNTFVELGYLQKHPETKRLKLGSKAISLGHGLLRGFDFLQMIKPIVDETCNQHQITMDVALRDTDALMIIYRRELRNALPYQLPTVIKDLNSTALGKAVLAFLPEQEQMAVINSLSFENKTGRTIIDRDQLFCELALIKKRGYSINNEEFVPGLLALGAPLINAGTNKVAGAICFDFLRTQTSLSEIKKEYAELIIQLAQKISKYLPIS</sequence>
<dbReference type="InterPro" id="IPR029016">
    <property type="entry name" value="GAF-like_dom_sf"/>
</dbReference>
<dbReference type="Pfam" id="PF09339">
    <property type="entry name" value="HTH_IclR"/>
    <property type="match status" value="1"/>
</dbReference>
<accession>S0FTK7</accession>
<dbReference type="PANTHER" id="PTHR30136">
    <property type="entry name" value="HELIX-TURN-HELIX TRANSCRIPTIONAL REGULATOR, ICLR FAMILY"/>
    <property type="match status" value="1"/>
</dbReference>
<comment type="caution">
    <text evidence="6">The sequence shown here is derived from an EMBL/GenBank/DDBJ whole genome shotgun (WGS) entry which is preliminary data.</text>
</comment>
<evidence type="ECO:0000256" key="2">
    <source>
        <dbReference type="ARBA" id="ARBA00023125"/>
    </source>
</evidence>
<dbReference type="Pfam" id="PF01614">
    <property type="entry name" value="IclR_C"/>
    <property type="match status" value="1"/>
</dbReference>
<evidence type="ECO:0000259" key="5">
    <source>
        <dbReference type="PROSITE" id="PS51078"/>
    </source>
</evidence>
<dbReference type="AlphaFoldDB" id="S0FTK7"/>
<dbReference type="InterPro" id="IPR050707">
    <property type="entry name" value="HTH_MetabolicPath_Reg"/>
</dbReference>
<dbReference type="EMBL" id="APJX01000010">
    <property type="protein sequence ID" value="EMS78025.1"/>
    <property type="molecule type" value="Genomic_DNA"/>
</dbReference>
<evidence type="ECO:0000256" key="1">
    <source>
        <dbReference type="ARBA" id="ARBA00023015"/>
    </source>
</evidence>
<keyword evidence="3" id="KW-0804">Transcription</keyword>
<evidence type="ECO:0000259" key="4">
    <source>
        <dbReference type="PROSITE" id="PS51077"/>
    </source>
</evidence>
<dbReference type="Gene3D" id="1.10.10.10">
    <property type="entry name" value="Winged helix-like DNA-binding domain superfamily/Winged helix DNA-binding domain"/>
    <property type="match status" value="1"/>
</dbReference>
<dbReference type="GO" id="GO:0003700">
    <property type="term" value="F:DNA-binding transcription factor activity"/>
    <property type="evidence" value="ECO:0007669"/>
    <property type="project" value="TreeGrafter"/>
</dbReference>
<feature type="domain" description="IclR-ED" evidence="5">
    <location>
        <begin position="73"/>
        <end position="257"/>
    </location>
</feature>
<dbReference type="PANTHER" id="PTHR30136:SF35">
    <property type="entry name" value="HTH-TYPE TRANSCRIPTIONAL REGULATOR RV1719"/>
    <property type="match status" value="1"/>
</dbReference>
<dbReference type="Proteomes" id="UP000014216">
    <property type="component" value="Unassembled WGS sequence"/>
</dbReference>
<dbReference type="GO" id="GO:0003677">
    <property type="term" value="F:DNA binding"/>
    <property type="evidence" value="ECO:0007669"/>
    <property type="project" value="UniProtKB-KW"/>
</dbReference>
<dbReference type="InterPro" id="IPR005471">
    <property type="entry name" value="Tscrpt_reg_IclR_N"/>
</dbReference>
<dbReference type="GO" id="GO:0045892">
    <property type="term" value="P:negative regulation of DNA-templated transcription"/>
    <property type="evidence" value="ECO:0007669"/>
    <property type="project" value="TreeGrafter"/>
</dbReference>
<keyword evidence="1" id="KW-0805">Transcription regulation</keyword>
<keyword evidence="7" id="KW-1185">Reference proteome</keyword>
<name>S0FTK7_9BACT</name>
<dbReference type="SUPFAM" id="SSF46785">
    <property type="entry name" value="Winged helix' DNA-binding domain"/>
    <property type="match status" value="1"/>
</dbReference>
<dbReference type="PROSITE" id="PS51078">
    <property type="entry name" value="ICLR_ED"/>
    <property type="match status" value="1"/>
</dbReference>
<evidence type="ECO:0000313" key="7">
    <source>
        <dbReference type="Proteomes" id="UP000014216"/>
    </source>
</evidence>
<gene>
    <name evidence="6" type="ORF">Dpo_10c00180</name>
</gene>
<dbReference type="RefSeq" id="WP_006967802.1">
    <property type="nucleotide sequence ID" value="NZ_APJX01000010.1"/>
</dbReference>
<evidence type="ECO:0000313" key="6">
    <source>
        <dbReference type="EMBL" id="EMS78025.1"/>
    </source>
</evidence>
<dbReference type="InterPro" id="IPR014757">
    <property type="entry name" value="Tscrpt_reg_IclR_C"/>
</dbReference>
<dbReference type="OrthoDB" id="5429565at2"/>
<protein>
    <submittedName>
        <fullName evidence="6">Transcriptional regulator, IclR family</fullName>
    </submittedName>
</protein>
<feature type="domain" description="HTH iclR-type" evidence="4">
    <location>
        <begin position="10"/>
        <end position="72"/>
    </location>
</feature>
<dbReference type="SUPFAM" id="SSF55781">
    <property type="entry name" value="GAF domain-like"/>
    <property type="match status" value="1"/>
</dbReference>
<proteinExistence type="predicted"/>
<dbReference type="InterPro" id="IPR036390">
    <property type="entry name" value="WH_DNA-bd_sf"/>
</dbReference>
<dbReference type="Gene3D" id="3.30.450.40">
    <property type="match status" value="1"/>
</dbReference>
<dbReference type="InterPro" id="IPR036388">
    <property type="entry name" value="WH-like_DNA-bd_sf"/>
</dbReference>
<reference evidence="6 7" key="1">
    <citation type="journal article" date="2013" name="Genome Announc.">
        <title>Draft Genome Sequence of Desulfotignum phosphitoxidans DSM 13687 Strain FiPS-3.</title>
        <authorList>
            <person name="Poehlein A."/>
            <person name="Daniel R."/>
            <person name="Simeonova D.D."/>
        </authorList>
    </citation>
    <scope>NUCLEOTIDE SEQUENCE [LARGE SCALE GENOMIC DNA]</scope>
    <source>
        <strain evidence="6 7">DSM 13687</strain>
    </source>
</reference>
<dbReference type="PROSITE" id="PS51077">
    <property type="entry name" value="HTH_ICLR"/>
    <property type="match status" value="1"/>
</dbReference>
<organism evidence="6 7">
    <name type="scientific">Desulfotignum phosphitoxidans DSM 13687</name>
    <dbReference type="NCBI Taxonomy" id="1286635"/>
    <lineage>
        <taxon>Bacteria</taxon>
        <taxon>Pseudomonadati</taxon>
        <taxon>Thermodesulfobacteriota</taxon>
        <taxon>Desulfobacteria</taxon>
        <taxon>Desulfobacterales</taxon>
        <taxon>Desulfobacteraceae</taxon>
        <taxon>Desulfotignum</taxon>
    </lineage>
</organism>